<dbReference type="SMART" id="SM00744">
    <property type="entry name" value="RINGv"/>
    <property type="match status" value="2"/>
</dbReference>
<evidence type="ECO:0000256" key="4">
    <source>
        <dbReference type="PROSITE-ProRule" id="PRU00175"/>
    </source>
</evidence>
<evidence type="ECO:0000259" key="6">
    <source>
        <dbReference type="PROSITE" id="PS50089"/>
    </source>
</evidence>
<dbReference type="InterPro" id="IPR001841">
    <property type="entry name" value="Znf_RING"/>
</dbReference>
<feature type="domain" description="RING-type" evidence="6">
    <location>
        <begin position="137"/>
        <end position="190"/>
    </location>
</feature>
<dbReference type="Gene3D" id="3.30.40.10">
    <property type="entry name" value="Zinc/RING finger domain, C3HC4 (zinc finger)"/>
    <property type="match status" value="2"/>
</dbReference>
<keyword evidence="2 4" id="KW-0863">Zinc-finger</keyword>
<keyword evidence="3" id="KW-0862">Zinc</keyword>
<reference evidence="8" key="1">
    <citation type="submission" date="2013-12" db="EMBL/GenBank/DDBJ databases">
        <title>The Genome Sequence of Aphanomyces astaci APO3.</title>
        <authorList>
            <consortium name="The Broad Institute Genomics Platform"/>
            <person name="Russ C."/>
            <person name="Tyler B."/>
            <person name="van West P."/>
            <person name="Dieguez-Uribeondo J."/>
            <person name="Young S.K."/>
            <person name="Zeng Q."/>
            <person name="Gargeya S."/>
            <person name="Fitzgerald M."/>
            <person name="Abouelleil A."/>
            <person name="Alvarado L."/>
            <person name="Chapman S.B."/>
            <person name="Gainer-Dewar J."/>
            <person name="Goldberg J."/>
            <person name="Griggs A."/>
            <person name="Gujja S."/>
            <person name="Hansen M."/>
            <person name="Howarth C."/>
            <person name="Imamovic A."/>
            <person name="Ireland A."/>
            <person name="Larimer J."/>
            <person name="McCowan C."/>
            <person name="Murphy C."/>
            <person name="Pearson M."/>
            <person name="Poon T.W."/>
            <person name="Priest M."/>
            <person name="Roberts A."/>
            <person name="Saif S."/>
            <person name="Shea T."/>
            <person name="Sykes S."/>
            <person name="Wortman J."/>
            <person name="Nusbaum C."/>
            <person name="Birren B."/>
        </authorList>
    </citation>
    <scope>NUCLEOTIDE SEQUENCE [LARGE SCALE GENOMIC DNA]</scope>
    <source>
        <strain evidence="8">APO3</strain>
    </source>
</reference>
<dbReference type="AlphaFoldDB" id="W4FFZ9"/>
<dbReference type="GO" id="GO:0008270">
    <property type="term" value="F:zinc ion binding"/>
    <property type="evidence" value="ECO:0007669"/>
    <property type="project" value="UniProtKB-KW"/>
</dbReference>
<gene>
    <name evidence="8" type="ORF">H257_17110</name>
</gene>
<dbReference type="EMBL" id="KI913211">
    <property type="protein sequence ID" value="ETV66442.1"/>
    <property type="molecule type" value="Genomic_DNA"/>
</dbReference>
<dbReference type="InterPro" id="IPR011016">
    <property type="entry name" value="Znf_RING-CH"/>
</dbReference>
<feature type="domain" description="RING-CH-type" evidence="7">
    <location>
        <begin position="129"/>
        <end position="196"/>
    </location>
</feature>
<evidence type="ECO:0000313" key="8">
    <source>
        <dbReference type="EMBL" id="ETV66442.1"/>
    </source>
</evidence>
<feature type="transmembrane region" description="Helical" evidence="5">
    <location>
        <begin position="320"/>
        <end position="347"/>
    </location>
</feature>
<feature type="transmembrane region" description="Helical" evidence="5">
    <location>
        <begin position="213"/>
        <end position="233"/>
    </location>
</feature>
<evidence type="ECO:0008006" key="9">
    <source>
        <dbReference type="Google" id="ProtNLM"/>
    </source>
</evidence>
<keyword evidence="5" id="KW-0812">Transmembrane</keyword>
<accession>W4FFZ9</accession>
<dbReference type="PROSITE" id="PS50089">
    <property type="entry name" value="ZF_RING_2"/>
    <property type="match status" value="2"/>
</dbReference>
<evidence type="ECO:0000256" key="5">
    <source>
        <dbReference type="SAM" id="Phobius"/>
    </source>
</evidence>
<keyword evidence="1" id="KW-0479">Metal-binding</keyword>
<proteinExistence type="predicted"/>
<feature type="transmembrane region" description="Helical" evidence="5">
    <location>
        <begin position="264"/>
        <end position="285"/>
    </location>
</feature>
<feature type="domain" description="RING-CH-type" evidence="7">
    <location>
        <begin position="32"/>
        <end position="99"/>
    </location>
</feature>
<dbReference type="PANTHER" id="PTHR46347:SF1">
    <property type="entry name" value="RING_FYVE_PHD ZINC FINGER SUPERFAMILY PROTEIN"/>
    <property type="match status" value="1"/>
</dbReference>
<organism evidence="8">
    <name type="scientific">Aphanomyces astaci</name>
    <name type="common">Crayfish plague agent</name>
    <dbReference type="NCBI Taxonomy" id="112090"/>
    <lineage>
        <taxon>Eukaryota</taxon>
        <taxon>Sar</taxon>
        <taxon>Stramenopiles</taxon>
        <taxon>Oomycota</taxon>
        <taxon>Saprolegniomycetes</taxon>
        <taxon>Saprolegniales</taxon>
        <taxon>Verrucalvaceae</taxon>
        <taxon>Aphanomyces</taxon>
    </lineage>
</organism>
<dbReference type="VEuPathDB" id="FungiDB:H257_17110"/>
<dbReference type="RefSeq" id="XP_009844076.1">
    <property type="nucleotide sequence ID" value="XM_009845774.1"/>
</dbReference>
<dbReference type="SUPFAM" id="SSF57850">
    <property type="entry name" value="RING/U-box"/>
    <property type="match status" value="2"/>
</dbReference>
<dbReference type="STRING" id="112090.W4FFZ9"/>
<name>W4FFZ9_APHAT</name>
<sequence length="377" mass="42100">MATTKDDRSENDFGPIATAIRASIDSNPFNRHESVGVPYCYMCMEATCEVDEGSPLELISPCVCRSVVHRKCLNQWRATSNTQNAMTHCPTCKEAETMATTKDDRSENDFGPIATAIRASIDSNPFNRHESVGVPYCYMCMEATCEVDEGSPLELISPCVCRSVVHRKCLNQWRATSNTQNAMTHCPTCKEAYETTDTPQVEALKAPIFWAKVWRVAAFVALVLGGSLIVLLVDAGTPKFFNLHWNALDGEIYDWVGLPSVPRYLVYVMLSLAMTLFVMAVLWLVRWCHRNRVCRDGVDCSNVWMCNCEYCTDSCGEDMLIMVVLVLVIGVFVGLVMLVMAIVGAVVNAVDGQRERRVRSLQVQQTYVRNLRSLSSV</sequence>
<feature type="domain" description="RING-type" evidence="6">
    <location>
        <begin position="40"/>
        <end position="93"/>
    </location>
</feature>
<dbReference type="OrthoDB" id="75398at2759"/>
<dbReference type="PANTHER" id="PTHR46347">
    <property type="entry name" value="RING/FYVE/PHD ZINC FINGER SUPERFAMILY PROTEIN"/>
    <property type="match status" value="1"/>
</dbReference>
<evidence type="ECO:0000259" key="7">
    <source>
        <dbReference type="PROSITE" id="PS51292"/>
    </source>
</evidence>
<evidence type="ECO:0000256" key="1">
    <source>
        <dbReference type="ARBA" id="ARBA00022723"/>
    </source>
</evidence>
<dbReference type="GeneID" id="20819106"/>
<evidence type="ECO:0000256" key="3">
    <source>
        <dbReference type="ARBA" id="ARBA00022833"/>
    </source>
</evidence>
<dbReference type="InterPro" id="IPR013083">
    <property type="entry name" value="Znf_RING/FYVE/PHD"/>
</dbReference>
<keyword evidence="5" id="KW-0472">Membrane</keyword>
<evidence type="ECO:0000256" key="2">
    <source>
        <dbReference type="ARBA" id="ARBA00022771"/>
    </source>
</evidence>
<dbReference type="PROSITE" id="PS51292">
    <property type="entry name" value="ZF_RING_CH"/>
    <property type="match status" value="2"/>
</dbReference>
<keyword evidence="5" id="KW-1133">Transmembrane helix</keyword>
<protein>
    <recommendedName>
        <fullName evidence="9">RING-CH-type domain-containing protein</fullName>
    </recommendedName>
</protein>